<evidence type="ECO:0000313" key="2">
    <source>
        <dbReference type="Proteomes" id="UP000824469"/>
    </source>
</evidence>
<evidence type="ECO:0000313" key="1">
    <source>
        <dbReference type="EMBL" id="KAH9298114.1"/>
    </source>
</evidence>
<sequence length="53" mass="5902">NVDIEVREGGDFVEDFMVVVTAAEEVSSYVEHALIVDPQTIISMNVQIFYNAP</sequence>
<gene>
    <name evidence="1" type="ORF">KI387_029796</name>
</gene>
<reference evidence="1 2" key="1">
    <citation type="journal article" date="2021" name="Nat. Plants">
        <title>The Taxus genome provides insights into paclitaxel biosynthesis.</title>
        <authorList>
            <person name="Xiong X."/>
            <person name="Gou J."/>
            <person name="Liao Q."/>
            <person name="Li Y."/>
            <person name="Zhou Q."/>
            <person name="Bi G."/>
            <person name="Li C."/>
            <person name="Du R."/>
            <person name="Wang X."/>
            <person name="Sun T."/>
            <person name="Guo L."/>
            <person name="Liang H."/>
            <person name="Lu P."/>
            <person name="Wu Y."/>
            <person name="Zhang Z."/>
            <person name="Ro D.K."/>
            <person name="Shang Y."/>
            <person name="Huang S."/>
            <person name="Yan J."/>
        </authorList>
    </citation>
    <scope>NUCLEOTIDE SEQUENCE [LARGE SCALE GENOMIC DNA]</scope>
    <source>
        <strain evidence="1">Ta-2019</strain>
    </source>
</reference>
<feature type="non-terminal residue" evidence="1">
    <location>
        <position position="1"/>
    </location>
</feature>
<keyword evidence="2" id="KW-1185">Reference proteome</keyword>
<organism evidence="1 2">
    <name type="scientific">Taxus chinensis</name>
    <name type="common">Chinese yew</name>
    <name type="synonym">Taxus wallichiana var. chinensis</name>
    <dbReference type="NCBI Taxonomy" id="29808"/>
    <lineage>
        <taxon>Eukaryota</taxon>
        <taxon>Viridiplantae</taxon>
        <taxon>Streptophyta</taxon>
        <taxon>Embryophyta</taxon>
        <taxon>Tracheophyta</taxon>
        <taxon>Spermatophyta</taxon>
        <taxon>Pinopsida</taxon>
        <taxon>Pinidae</taxon>
        <taxon>Conifers II</taxon>
        <taxon>Cupressales</taxon>
        <taxon>Taxaceae</taxon>
        <taxon>Taxus</taxon>
    </lineage>
</organism>
<protein>
    <submittedName>
        <fullName evidence="1">Uncharacterized protein</fullName>
    </submittedName>
</protein>
<dbReference type="EMBL" id="JAHRHJ020000010">
    <property type="protein sequence ID" value="KAH9298114.1"/>
    <property type="molecule type" value="Genomic_DNA"/>
</dbReference>
<dbReference type="Proteomes" id="UP000824469">
    <property type="component" value="Unassembled WGS sequence"/>
</dbReference>
<feature type="non-terminal residue" evidence="1">
    <location>
        <position position="53"/>
    </location>
</feature>
<comment type="caution">
    <text evidence="1">The sequence shown here is derived from an EMBL/GenBank/DDBJ whole genome shotgun (WGS) entry which is preliminary data.</text>
</comment>
<name>A0AA38CJH7_TAXCH</name>
<dbReference type="AlphaFoldDB" id="A0AA38CJH7"/>
<proteinExistence type="predicted"/>
<accession>A0AA38CJH7</accession>